<accession>A0A6S7HD88</accession>
<sequence>MVATRDRYIYLSDPENILLKEQNGARETELARLKSVLTELNAKLKTAEIEKARNSHSLLNDEQAITTNPATNNKFKNTYQTQNPWIMTCSKASTQSAHCDVILHNRYSILHVEDGEGTETIVDARNNQTTDNSRQDIDQRHCQATKQKQDAVYQNRGHQRHSQQSVIVGDSILKHLNPRKIGTYGINGKANIKTFPGASIEDMLHYVKPTIEKQFDHIILHIGTNNH</sequence>
<evidence type="ECO:0000313" key="2">
    <source>
        <dbReference type="Proteomes" id="UP001152795"/>
    </source>
</evidence>
<dbReference type="OrthoDB" id="10072345at2759"/>
<dbReference type="Proteomes" id="UP001152795">
    <property type="component" value="Unassembled WGS sequence"/>
</dbReference>
<reference evidence="1" key="1">
    <citation type="submission" date="2020-04" db="EMBL/GenBank/DDBJ databases">
        <authorList>
            <person name="Alioto T."/>
            <person name="Alioto T."/>
            <person name="Gomez Garrido J."/>
        </authorList>
    </citation>
    <scope>NUCLEOTIDE SEQUENCE</scope>
    <source>
        <strain evidence="1">A484AB</strain>
    </source>
</reference>
<organism evidence="1 2">
    <name type="scientific">Paramuricea clavata</name>
    <name type="common">Red gorgonian</name>
    <name type="synonym">Violescent sea-whip</name>
    <dbReference type="NCBI Taxonomy" id="317549"/>
    <lineage>
        <taxon>Eukaryota</taxon>
        <taxon>Metazoa</taxon>
        <taxon>Cnidaria</taxon>
        <taxon>Anthozoa</taxon>
        <taxon>Octocorallia</taxon>
        <taxon>Malacalcyonacea</taxon>
        <taxon>Plexauridae</taxon>
        <taxon>Paramuricea</taxon>
    </lineage>
</organism>
<gene>
    <name evidence="1" type="ORF">PACLA_8A054926</name>
</gene>
<comment type="caution">
    <text evidence="1">The sequence shown here is derived from an EMBL/GenBank/DDBJ whole genome shotgun (WGS) entry which is preliminary data.</text>
</comment>
<keyword evidence="2" id="KW-1185">Reference proteome</keyword>
<dbReference type="AlphaFoldDB" id="A0A6S7HD88"/>
<protein>
    <submittedName>
        <fullName evidence="1">Uncharacterized protein</fullName>
    </submittedName>
</protein>
<proteinExistence type="predicted"/>
<dbReference type="Gene3D" id="3.40.50.12690">
    <property type="match status" value="1"/>
</dbReference>
<evidence type="ECO:0000313" key="1">
    <source>
        <dbReference type="EMBL" id="CAB3993771.1"/>
    </source>
</evidence>
<name>A0A6S7HD88_PARCT</name>
<dbReference type="SUPFAM" id="SSF52266">
    <property type="entry name" value="SGNH hydrolase"/>
    <property type="match status" value="1"/>
</dbReference>
<dbReference type="EMBL" id="CACRXK020002326">
    <property type="protein sequence ID" value="CAB3993771.1"/>
    <property type="molecule type" value="Genomic_DNA"/>
</dbReference>